<dbReference type="Proteomes" id="UP000593594">
    <property type="component" value="Chromosome"/>
</dbReference>
<protein>
    <submittedName>
        <fullName evidence="8">Tyrosine-type recombinase/integrase</fullName>
    </submittedName>
</protein>
<dbReference type="Gene3D" id="1.10.443.10">
    <property type="entry name" value="Intergrase catalytic core"/>
    <property type="match status" value="1"/>
</dbReference>
<dbReference type="EMBL" id="CP058214">
    <property type="protein sequence ID" value="QPC44959.1"/>
    <property type="molecule type" value="Genomic_DNA"/>
</dbReference>
<dbReference type="AlphaFoldDB" id="A0A7S8C825"/>
<dbReference type="PROSITE" id="PS51900">
    <property type="entry name" value="CB"/>
    <property type="match status" value="1"/>
</dbReference>
<evidence type="ECO:0000256" key="1">
    <source>
        <dbReference type="ARBA" id="ARBA00008857"/>
    </source>
</evidence>
<dbReference type="PANTHER" id="PTHR30349">
    <property type="entry name" value="PHAGE INTEGRASE-RELATED"/>
    <property type="match status" value="1"/>
</dbReference>
<evidence type="ECO:0000313" key="8">
    <source>
        <dbReference type="EMBL" id="QPC44959.1"/>
    </source>
</evidence>
<evidence type="ECO:0000313" key="9">
    <source>
        <dbReference type="Proteomes" id="UP000593594"/>
    </source>
</evidence>
<keyword evidence="9" id="KW-1185">Reference proteome</keyword>
<evidence type="ECO:0000256" key="2">
    <source>
        <dbReference type="ARBA" id="ARBA00022908"/>
    </source>
</evidence>
<dbReference type="KEGG" id="kmn:HW532_21000"/>
<proteinExistence type="inferred from homology"/>
<feature type="domain" description="Tyr recombinase" evidence="6">
    <location>
        <begin position="174"/>
        <end position="350"/>
    </location>
</feature>
<dbReference type="GO" id="GO:0003677">
    <property type="term" value="F:DNA binding"/>
    <property type="evidence" value="ECO:0007669"/>
    <property type="project" value="UniProtKB-UniRule"/>
</dbReference>
<evidence type="ECO:0000259" key="6">
    <source>
        <dbReference type="PROSITE" id="PS51898"/>
    </source>
</evidence>
<dbReference type="PANTHER" id="PTHR30349:SF41">
    <property type="entry name" value="INTEGRASE_RECOMBINASE PROTEIN MJ0367-RELATED"/>
    <property type="match status" value="1"/>
</dbReference>
<dbReference type="InterPro" id="IPR002104">
    <property type="entry name" value="Integrase_catalytic"/>
</dbReference>
<sequence>MATIISRKRGDGSTAHMAQIVVKRKGRIVHRENRTFDRRQAAYAWAEDREKELKAPGGLERVRNKCITLSDAIDKYLATSERQYSRTKIRALEALKAYPIASSPCNEICSHDILELATELGKTRQPQTVLNYLSCLSSVFSIARPAWGYELDERAMSDALKVAKRMGLVCLSHERTRRPTMDELDQIQTYFVDLYKRSPKSVPMHIVVPFALFSTRRQSEITRITWADLDDKDNSVLVRDMKDPGGKRGNDVLCEIPDEAMRIVNAFPKTDERIFPYKPFTLSYHFHTACEFYGIKDLKFHDLRHEGITRLFEMGRTLPQVAAVSGHKSWHSLKRYTHIRKCGDKYEHWKWLDAIT</sequence>
<keyword evidence="2" id="KW-0229">DNA integration</keyword>
<dbReference type="GO" id="GO:0006310">
    <property type="term" value="P:DNA recombination"/>
    <property type="evidence" value="ECO:0007669"/>
    <property type="project" value="UniProtKB-KW"/>
</dbReference>
<keyword evidence="3 5" id="KW-0238">DNA-binding</keyword>
<feature type="domain" description="Core-binding (CB)" evidence="7">
    <location>
        <begin position="67"/>
        <end position="144"/>
    </location>
</feature>
<name>A0A7S8C825_9HYPH</name>
<dbReference type="InterPro" id="IPR011010">
    <property type="entry name" value="DNA_brk_join_enz"/>
</dbReference>
<dbReference type="SUPFAM" id="SSF56349">
    <property type="entry name" value="DNA breaking-rejoining enzymes"/>
    <property type="match status" value="1"/>
</dbReference>
<gene>
    <name evidence="8" type="ORF">HW532_21000</name>
</gene>
<dbReference type="InterPro" id="IPR044068">
    <property type="entry name" value="CB"/>
</dbReference>
<dbReference type="InterPro" id="IPR050090">
    <property type="entry name" value="Tyrosine_recombinase_XerCD"/>
</dbReference>
<dbReference type="RefSeq" id="WP_213162332.1">
    <property type="nucleotide sequence ID" value="NZ_CP058214.1"/>
</dbReference>
<accession>A0A7S8C825</accession>
<dbReference type="GO" id="GO:0015074">
    <property type="term" value="P:DNA integration"/>
    <property type="evidence" value="ECO:0007669"/>
    <property type="project" value="UniProtKB-KW"/>
</dbReference>
<comment type="similarity">
    <text evidence="1">Belongs to the 'phage' integrase family.</text>
</comment>
<evidence type="ECO:0000256" key="5">
    <source>
        <dbReference type="PROSITE-ProRule" id="PRU01248"/>
    </source>
</evidence>
<dbReference type="Pfam" id="PF00589">
    <property type="entry name" value="Phage_integrase"/>
    <property type="match status" value="1"/>
</dbReference>
<evidence type="ECO:0000259" key="7">
    <source>
        <dbReference type="PROSITE" id="PS51900"/>
    </source>
</evidence>
<keyword evidence="4" id="KW-0233">DNA recombination</keyword>
<organism evidence="8 9">
    <name type="scientific">Kaustia mangrovi</name>
    <dbReference type="NCBI Taxonomy" id="2593653"/>
    <lineage>
        <taxon>Bacteria</taxon>
        <taxon>Pseudomonadati</taxon>
        <taxon>Pseudomonadota</taxon>
        <taxon>Alphaproteobacteria</taxon>
        <taxon>Hyphomicrobiales</taxon>
        <taxon>Parvibaculaceae</taxon>
        <taxon>Kaustia</taxon>
    </lineage>
</organism>
<evidence type="ECO:0000256" key="3">
    <source>
        <dbReference type="ARBA" id="ARBA00023125"/>
    </source>
</evidence>
<evidence type="ECO:0000256" key="4">
    <source>
        <dbReference type="ARBA" id="ARBA00023172"/>
    </source>
</evidence>
<dbReference type="PROSITE" id="PS51898">
    <property type="entry name" value="TYR_RECOMBINASE"/>
    <property type="match status" value="1"/>
</dbReference>
<reference evidence="8 9" key="1">
    <citation type="submission" date="2020-06" db="EMBL/GenBank/DDBJ databases">
        <title>Genome sequence of 2 isolates from Red Sea Mangroves.</title>
        <authorList>
            <person name="Sefrji F."/>
            <person name="Michoud G."/>
            <person name="Merlino G."/>
            <person name="Daffonchio D."/>
        </authorList>
    </citation>
    <scope>NUCLEOTIDE SEQUENCE [LARGE SCALE GENOMIC DNA]</scope>
    <source>
        <strain evidence="8 9">R1DC25</strain>
    </source>
</reference>
<dbReference type="InterPro" id="IPR013762">
    <property type="entry name" value="Integrase-like_cat_sf"/>
</dbReference>